<proteinExistence type="predicted"/>
<gene>
    <name evidence="1" type="ORF">DEF24_15330</name>
</gene>
<dbReference type="InterPro" id="IPR006748">
    <property type="entry name" value="NH2Glyco/OHUrea_AB-resist_kin"/>
</dbReference>
<dbReference type="Pfam" id="PF04655">
    <property type="entry name" value="APH_6_hur"/>
    <property type="match status" value="1"/>
</dbReference>
<evidence type="ECO:0000313" key="1">
    <source>
        <dbReference type="EMBL" id="RCV57323.1"/>
    </source>
</evidence>
<dbReference type="GO" id="GO:0019748">
    <property type="term" value="P:secondary metabolic process"/>
    <property type="evidence" value="ECO:0007669"/>
    <property type="project" value="InterPro"/>
</dbReference>
<keyword evidence="2" id="KW-1185">Reference proteome</keyword>
<dbReference type="GO" id="GO:0016773">
    <property type="term" value="F:phosphotransferase activity, alcohol group as acceptor"/>
    <property type="evidence" value="ECO:0007669"/>
    <property type="project" value="InterPro"/>
</dbReference>
<accession>A0A368T3N5</accession>
<feature type="non-terminal residue" evidence="1">
    <location>
        <position position="280"/>
    </location>
</feature>
<dbReference type="AlphaFoldDB" id="A0A368T3N5"/>
<protein>
    <submittedName>
        <fullName evidence="1">Aminoglycoside resistance protein</fullName>
    </submittedName>
</protein>
<dbReference type="InterPro" id="IPR011009">
    <property type="entry name" value="Kinase-like_dom_sf"/>
</dbReference>
<dbReference type="Proteomes" id="UP000253318">
    <property type="component" value="Unassembled WGS sequence"/>
</dbReference>
<dbReference type="OrthoDB" id="3638028at2"/>
<reference evidence="1 2" key="1">
    <citation type="submission" date="2018-04" db="EMBL/GenBank/DDBJ databases">
        <title>Novel actinobacteria from marine sediment.</title>
        <authorList>
            <person name="Ng Z.Y."/>
            <person name="Tan G.Y.A."/>
        </authorList>
    </citation>
    <scope>NUCLEOTIDE SEQUENCE [LARGE SCALE GENOMIC DNA]</scope>
    <source>
        <strain evidence="1 2">TPS81</strain>
    </source>
</reference>
<name>A0A368T3N5_9ACTN</name>
<dbReference type="Gene3D" id="1.10.510.10">
    <property type="entry name" value="Transferase(Phosphotransferase) domain 1"/>
    <property type="match status" value="1"/>
</dbReference>
<comment type="caution">
    <text evidence="1">The sequence shown here is derived from an EMBL/GenBank/DDBJ whole genome shotgun (WGS) entry which is preliminary data.</text>
</comment>
<sequence length="280" mass="30413">MSGVLTDLVDDVQRERLVRRFGCKARNWLSGLPALVDELADDWKLTVTGPAPHGRTSVVMFVRRADGTAAVLKVGPDPALLATEACTLGLWEATGRVPAVWEVDKRRGGLLLEAIEPGEHVADMDPAPALEEVAALIRDLHTARLPEHKVSRLHPLQSRVNFLYDLWEHRRAEGRAADLVPAVLLHHGHARARALTANEDNVVALHGDLHPHNVLNGGPRRGLVAIDPRACLGDAAVDAVEWVLWQAGSREEVDRRISVLAPAIGSSPARLLGWCRAAAP</sequence>
<evidence type="ECO:0000313" key="2">
    <source>
        <dbReference type="Proteomes" id="UP000253318"/>
    </source>
</evidence>
<dbReference type="RefSeq" id="WP_114433300.1">
    <property type="nucleotide sequence ID" value="NZ_QEIN01000113.1"/>
</dbReference>
<dbReference type="SUPFAM" id="SSF56112">
    <property type="entry name" value="Protein kinase-like (PK-like)"/>
    <property type="match status" value="1"/>
</dbReference>
<organism evidence="1 2">
    <name type="scientific">Marinitenerispora sediminis</name>
    <dbReference type="NCBI Taxonomy" id="1931232"/>
    <lineage>
        <taxon>Bacteria</taxon>
        <taxon>Bacillati</taxon>
        <taxon>Actinomycetota</taxon>
        <taxon>Actinomycetes</taxon>
        <taxon>Streptosporangiales</taxon>
        <taxon>Nocardiopsidaceae</taxon>
        <taxon>Marinitenerispora</taxon>
    </lineage>
</organism>
<dbReference type="EMBL" id="QEIN01000113">
    <property type="protein sequence ID" value="RCV57323.1"/>
    <property type="molecule type" value="Genomic_DNA"/>
</dbReference>